<protein>
    <submittedName>
        <fullName evidence="1">Unnamed protein product</fullName>
    </submittedName>
</protein>
<dbReference type="EMBL" id="BSXV01006222">
    <property type="protein sequence ID" value="GMF03512.1"/>
    <property type="molecule type" value="Genomic_DNA"/>
</dbReference>
<name>A0ACB5U6R9_CANBO</name>
<keyword evidence="2" id="KW-1185">Reference proteome</keyword>
<accession>A0ACB5U6R9</accession>
<organism evidence="1 2">
    <name type="scientific">Candida boidinii</name>
    <name type="common">Yeast</name>
    <dbReference type="NCBI Taxonomy" id="5477"/>
    <lineage>
        <taxon>Eukaryota</taxon>
        <taxon>Fungi</taxon>
        <taxon>Dikarya</taxon>
        <taxon>Ascomycota</taxon>
        <taxon>Saccharomycotina</taxon>
        <taxon>Pichiomycetes</taxon>
        <taxon>Pichiales</taxon>
        <taxon>Pichiaceae</taxon>
        <taxon>Ogataea</taxon>
        <taxon>Ogataea/Candida clade</taxon>
    </lineage>
</organism>
<gene>
    <name evidence="1" type="ORF">Cboi01_000632600</name>
</gene>
<sequence>MNVDYGIVDNDPIDNDGNDNANIQLEEIPGFAEVKTNVEIEETPKPRKRGRPPKKKRGKSKSNSEETENKIKEIAYNEKVIEEDVISADISTLIIKTEDKNEITEVLVHESEVDHPESENKDLETDNVKPVSDKVQESSSDSLNISNSDAHDITSSHDSSSSFITQGNKKIINAKYIMEIQILDHY</sequence>
<reference evidence="1" key="1">
    <citation type="submission" date="2023-04" db="EMBL/GenBank/DDBJ databases">
        <title>Candida boidinii NBRC 1967.</title>
        <authorList>
            <person name="Ichikawa N."/>
            <person name="Sato H."/>
            <person name="Tonouchi N."/>
        </authorList>
    </citation>
    <scope>NUCLEOTIDE SEQUENCE</scope>
    <source>
        <strain evidence="1">NBRC 1967</strain>
    </source>
</reference>
<proteinExistence type="predicted"/>
<evidence type="ECO:0000313" key="1">
    <source>
        <dbReference type="EMBL" id="GMF03512.1"/>
    </source>
</evidence>
<evidence type="ECO:0000313" key="2">
    <source>
        <dbReference type="Proteomes" id="UP001165101"/>
    </source>
</evidence>
<dbReference type="Proteomes" id="UP001165101">
    <property type="component" value="Unassembled WGS sequence"/>
</dbReference>
<comment type="caution">
    <text evidence="1">The sequence shown here is derived from an EMBL/GenBank/DDBJ whole genome shotgun (WGS) entry which is preliminary data.</text>
</comment>